<protein>
    <submittedName>
        <fullName evidence="1">Putative ATPase with chaperone activity, ATP-binding subunit</fullName>
    </submittedName>
</protein>
<gene>
    <name evidence="1" type="ORF">THIARS_60504</name>
</gene>
<keyword evidence="2" id="KW-1185">Reference proteome</keyword>
<keyword evidence="1" id="KW-0067">ATP-binding</keyword>
<proteinExistence type="predicted"/>
<reference evidence="1 2" key="1">
    <citation type="submission" date="2016-06" db="EMBL/GenBank/DDBJ databases">
        <authorList>
            <person name="Kjaerup R.B."/>
            <person name="Dalgaard T.S."/>
            <person name="Juul-Madsen H.R."/>
        </authorList>
    </citation>
    <scope>NUCLEOTIDE SEQUENCE [LARGE SCALE GENOMIC DNA]</scope>
    <source>
        <strain evidence="1 2">DSM 16361</strain>
    </source>
</reference>
<keyword evidence="1" id="KW-0547">Nucleotide-binding</keyword>
<sequence length="149" mass="16651">MPELHTAAVPSRLVTRNEFGALCPERTLSAEERTSVASLLGRAIQADLLPESYCTRSKKEIQSRNHHIYDVLLDDGRVTAVVILTLDFWKHLTKLRTRIGKEYNLLKVGADGAVEVIDIDVRTCAKRAKNATAWGALLKGQDKDTWPLK</sequence>
<accession>A0A238D3G7</accession>
<dbReference type="AlphaFoldDB" id="A0A238D3G7"/>
<dbReference type="EMBL" id="FLMQ01000055">
    <property type="protein sequence ID" value="SBP87791.1"/>
    <property type="molecule type" value="Genomic_DNA"/>
</dbReference>
<organism evidence="1 2">
    <name type="scientific">Thiomonas delicata</name>
    <name type="common">Thiomonas cuprina</name>
    <dbReference type="NCBI Taxonomy" id="364030"/>
    <lineage>
        <taxon>Bacteria</taxon>
        <taxon>Pseudomonadati</taxon>
        <taxon>Pseudomonadota</taxon>
        <taxon>Betaproteobacteria</taxon>
        <taxon>Burkholderiales</taxon>
        <taxon>Thiomonas</taxon>
    </lineage>
</organism>
<dbReference type="Proteomes" id="UP000214566">
    <property type="component" value="Unassembled WGS sequence"/>
</dbReference>
<dbReference type="GO" id="GO:0005524">
    <property type="term" value="F:ATP binding"/>
    <property type="evidence" value="ECO:0007669"/>
    <property type="project" value="UniProtKB-KW"/>
</dbReference>
<name>A0A238D3G7_THIDL</name>
<dbReference type="RefSeq" id="WP_013104696.1">
    <property type="nucleotide sequence ID" value="NZ_LT592170.1"/>
</dbReference>
<dbReference type="OrthoDB" id="9155055at2"/>
<evidence type="ECO:0000313" key="1">
    <source>
        <dbReference type="EMBL" id="SBP87791.1"/>
    </source>
</evidence>
<evidence type="ECO:0000313" key="2">
    <source>
        <dbReference type="Proteomes" id="UP000214566"/>
    </source>
</evidence>